<name>A0A1G8EPY9_9MICO</name>
<reference evidence="5" key="1">
    <citation type="submission" date="2016-10" db="EMBL/GenBank/DDBJ databases">
        <authorList>
            <person name="Varghese N."/>
            <person name="Submissions S."/>
        </authorList>
    </citation>
    <scope>NUCLEOTIDE SEQUENCE [LARGE SCALE GENOMIC DNA]</scope>
    <source>
        <strain evidence="5">DSM 22002</strain>
    </source>
</reference>
<dbReference type="PROSITE" id="PS50977">
    <property type="entry name" value="HTH_TETR_2"/>
    <property type="match status" value="1"/>
</dbReference>
<dbReference type="Gene3D" id="1.10.357.10">
    <property type="entry name" value="Tetracycline Repressor, domain 2"/>
    <property type="match status" value="1"/>
</dbReference>
<dbReference type="EMBL" id="LT629695">
    <property type="protein sequence ID" value="SDH71897.1"/>
    <property type="molecule type" value="Genomic_DNA"/>
</dbReference>
<dbReference type="RefSeq" id="WP_172802301.1">
    <property type="nucleotide sequence ID" value="NZ_LT629695.1"/>
</dbReference>
<evidence type="ECO:0000313" key="4">
    <source>
        <dbReference type="EMBL" id="SDH71897.1"/>
    </source>
</evidence>
<keyword evidence="5" id="KW-1185">Reference proteome</keyword>
<feature type="domain" description="HTH tetR-type" evidence="3">
    <location>
        <begin position="6"/>
        <end position="66"/>
    </location>
</feature>
<feature type="DNA-binding region" description="H-T-H motif" evidence="2">
    <location>
        <begin position="29"/>
        <end position="48"/>
    </location>
</feature>
<evidence type="ECO:0000256" key="2">
    <source>
        <dbReference type="PROSITE-ProRule" id="PRU00335"/>
    </source>
</evidence>
<evidence type="ECO:0000313" key="5">
    <source>
        <dbReference type="Proteomes" id="UP000198822"/>
    </source>
</evidence>
<dbReference type="GO" id="GO:0003677">
    <property type="term" value="F:DNA binding"/>
    <property type="evidence" value="ECO:0007669"/>
    <property type="project" value="UniProtKB-UniRule"/>
</dbReference>
<dbReference type="InterPro" id="IPR009057">
    <property type="entry name" value="Homeodomain-like_sf"/>
</dbReference>
<proteinExistence type="predicted"/>
<keyword evidence="1 2" id="KW-0238">DNA-binding</keyword>
<accession>A0A1G8EPY9</accession>
<sequence>MDPRAVRSRAALHAAVLEATREQPIAAVTAAALCRAAGVTRDTFYRHAASPAALLADALRAELEGVIATFGDERGRMLAASGGFRAGTRALLAHVAEHEVVYRHALQSDASSEVRAMLVGFIRGALVAHALAEPGGGEDALALEVAAAYAAAGTVGAIDAWMRSTPLDVERGTSLIMAASPDYWLASTGEEHPTA</sequence>
<dbReference type="Proteomes" id="UP000198822">
    <property type="component" value="Chromosome I"/>
</dbReference>
<protein>
    <submittedName>
        <fullName evidence="4">Regulatory protein, tetR family</fullName>
    </submittedName>
</protein>
<evidence type="ECO:0000259" key="3">
    <source>
        <dbReference type="PROSITE" id="PS50977"/>
    </source>
</evidence>
<dbReference type="InterPro" id="IPR001647">
    <property type="entry name" value="HTH_TetR"/>
</dbReference>
<dbReference type="AlphaFoldDB" id="A0A1G8EPY9"/>
<organism evidence="4 5">
    <name type="scientific">Agrococcus jejuensis</name>
    <dbReference type="NCBI Taxonomy" id="399736"/>
    <lineage>
        <taxon>Bacteria</taxon>
        <taxon>Bacillati</taxon>
        <taxon>Actinomycetota</taxon>
        <taxon>Actinomycetes</taxon>
        <taxon>Micrococcales</taxon>
        <taxon>Microbacteriaceae</taxon>
        <taxon>Agrococcus</taxon>
    </lineage>
</organism>
<evidence type="ECO:0000256" key="1">
    <source>
        <dbReference type="ARBA" id="ARBA00023125"/>
    </source>
</evidence>
<gene>
    <name evidence="4" type="ORF">SAMN04489720_2141</name>
</gene>
<dbReference type="STRING" id="399736.SAMN04489720_2141"/>
<dbReference type="SUPFAM" id="SSF46689">
    <property type="entry name" value="Homeodomain-like"/>
    <property type="match status" value="1"/>
</dbReference>
<dbReference type="Pfam" id="PF00440">
    <property type="entry name" value="TetR_N"/>
    <property type="match status" value="1"/>
</dbReference>